<dbReference type="Gene3D" id="3.40.50.12370">
    <property type="match status" value="1"/>
</dbReference>
<evidence type="ECO:0000313" key="3">
    <source>
        <dbReference type="EMBL" id="PIL45300.1"/>
    </source>
</evidence>
<dbReference type="Pfam" id="PF00582">
    <property type="entry name" value="Usp"/>
    <property type="match status" value="2"/>
</dbReference>
<dbReference type="InterPro" id="IPR006015">
    <property type="entry name" value="Universal_stress_UspA"/>
</dbReference>
<keyword evidence="4" id="KW-1185">Reference proteome</keyword>
<accession>A0A2G8TGX2</accession>
<feature type="domain" description="UspA" evidence="2">
    <location>
        <begin position="3"/>
        <end position="146"/>
    </location>
</feature>
<dbReference type="Proteomes" id="UP000230390">
    <property type="component" value="Unassembled WGS sequence"/>
</dbReference>
<dbReference type="RefSeq" id="WP_099788095.1">
    <property type="nucleotide sequence ID" value="NZ_JBHLYV010000031.1"/>
</dbReference>
<feature type="domain" description="UspA" evidence="2">
    <location>
        <begin position="210"/>
        <end position="273"/>
    </location>
</feature>
<evidence type="ECO:0000259" key="2">
    <source>
        <dbReference type="Pfam" id="PF00582"/>
    </source>
</evidence>
<comment type="caution">
    <text evidence="3">The sequence shown here is derived from an EMBL/GenBank/DDBJ whole genome shotgun (WGS) entry which is preliminary data.</text>
</comment>
<gene>
    <name evidence="3" type="ORF">CR105_08955</name>
</gene>
<proteinExistence type="inferred from homology"/>
<dbReference type="CDD" id="cd00293">
    <property type="entry name" value="USP-like"/>
    <property type="match status" value="1"/>
</dbReference>
<dbReference type="PANTHER" id="PTHR46268:SF15">
    <property type="entry name" value="UNIVERSAL STRESS PROTEIN HP_0031"/>
    <property type="match status" value="1"/>
</dbReference>
<dbReference type="PRINTS" id="PR01438">
    <property type="entry name" value="UNVRSLSTRESS"/>
</dbReference>
<sequence length="275" mass="29062">MSYKTILVHVDHSAHAPARIALAARIAADNNAHLIGAAMTGISRFIYHGATVDLARTVLAAQVDVLVDKANDALARFDAIAGAIAGLSFERRLVHDDAAGALVQQARYADLVVVSQFDRDDPVARLDSELPAYVMLNSACPLLVVPYANAAATFGEHALVAWDESLPASRAVANSLPLLRRARKTTLAVFNAGDEPRLAGADIALYLARHDVNVEVRAGETNIDVGNALLSLAADLGADLMVMGGYGHTRFREVLLGGATQTVLAAMTIPVLMSH</sequence>
<evidence type="ECO:0000313" key="4">
    <source>
        <dbReference type="Proteomes" id="UP000230390"/>
    </source>
</evidence>
<dbReference type="PANTHER" id="PTHR46268">
    <property type="entry name" value="STRESS RESPONSE PROTEIN NHAX"/>
    <property type="match status" value="1"/>
</dbReference>
<organism evidence="3 4">
    <name type="scientific">Massilia eurypsychrophila</name>
    <dbReference type="NCBI Taxonomy" id="1485217"/>
    <lineage>
        <taxon>Bacteria</taxon>
        <taxon>Pseudomonadati</taxon>
        <taxon>Pseudomonadota</taxon>
        <taxon>Betaproteobacteria</taxon>
        <taxon>Burkholderiales</taxon>
        <taxon>Oxalobacteraceae</taxon>
        <taxon>Telluria group</taxon>
        <taxon>Massilia</taxon>
    </lineage>
</organism>
<dbReference type="SUPFAM" id="SSF52402">
    <property type="entry name" value="Adenine nucleotide alpha hydrolases-like"/>
    <property type="match status" value="2"/>
</dbReference>
<name>A0A2G8TGX2_9BURK</name>
<dbReference type="EMBL" id="PDOC01000004">
    <property type="protein sequence ID" value="PIL45300.1"/>
    <property type="molecule type" value="Genomic_DNA"/>
</dbReference>
<dbReference type="OrthoDB" id="9804721at2"/>
<dbReference type="AlphaFoldDB" id="A0A2G8TGX2"/>
<protein>
    <submittedName>
        <fullName evidence="3">Universal stress protein</fullName>
    </submittedName>
</protein>
<evidence type="ECO:0000256" key="1">
    <source>
        <dbReference type="ARBA" id="ARBA00008791"/>
    </source>
</evidence>
<comment type="similarity">
    <text evidence="1">Belongs to the universal stress protein A family.</text>
</comment>
<reference evidence="3 4" key="1">
    <citation type="submission" date="2017-10" db="EMBL/GenBank/DDBJ databases">
        <title>Massilia psychrophilum sp. nov., a novel purple-pigmented bacterium isolated from Tianshan glacier, Xinjiang Municipality, China.</title>
        <authorList>
            <person name="Wang H."/>
        </authorList>
    </citation>
    <scope>NUCLEOTIDE SEQUENCE [LARGE SCALE GENOMIC DNA]</scope>
    <source>
        <strain evidence="3 4">JCM 30074</strain>
    </source>
</reference>
<dbReference type="InterPro" id="IPR006016">
    <property type="entry name" value="UspA"/>
</dbReference>